<evidence type="ECO:0000313" key="1">
    <source>
        <dbReference type="EMBL" id="CAG8768278.1"/>
    </source>
</evidence>
<gene>
    <name evidence="1" type="ORF">RPERSI_LOCUS16081</name>
</gene>
<dbReference type="Proteomes" id="UP000789920">
    <property type="component" value="Unassembled WGS sequence"/>
</dbReference>
<dbReference type="EMBL" id="CAJVQC010039332">
    <property type="protein sequence ID" value="CAG8768278.1"/>
    <property type="molecule type" value="Genomic_DNA"/>
</dbReference>
<evidence type="ECO:0000313" key="2">
    <source>
        <dbReference type="Proteomes" id="UP000789920"/>
    </source>
</evidence>
<keyword evidence="2" id="KW-1185">Reference proteome</keyword>
<comment type="caution">
    <text evidence="1">The sequence shown here is derived from an EMBL/GenBank/DDBJ whole genome shotgun (WGS) entry which is preliminary data.</text>
</comment>
<reference evidence="1" key="1">
    <citation type="submission" date="2021-06" db="EMBL/GenBank/DDBJ databases">
        <authorList>
            <person name="Kallberg Y."/>
            <person name="Tangrot J."/>
            <person name="Rosling A."/>
        </authorList>
    </citation>
    <scope>NUCLEOTIDE SEQUENCE</scope>
    <source>
        <strain evidence="1">MA461A</strain>
    </source>
</reference>
<organism evidence="1 2">
    <name type="scientific">Racocetra persica</name>
    <dbReference type="NCBI Taxonomy" id="160502"/>
    <lineage>
        <taxon>Eukaryota</taxon>
        <taxon>Fungi</taxon>
        <taxon>Fungi incertae sedis</taxon>
        <taxon>Mucoromycota</taxon>
        <taxon>Glomeromycotina</taxon>
        <taxon>Glomeromycetes</taxon>
        <taxon>Diversisporales</taxon>
        <taxon>Gigasporaceae</taxon>
        <taxon>Racocetra</taxon>
    </lineage>
</organism>
<proteinExistence type="predicted"/>
<accession>A0ACA9QY19</accession>
<feature type="non-terminal residue" evidence="1">
    <location>
        <position position="83"/>
    </location>
</feature>
<protein>
    <submittedName>
        <fullName evidence="1">18282_t:CDS:1</fullName>
    </submittedName>
</protein>
<sequence length="83" mass="9552">MTPCQQQIHTSETKSTEIDDTMPMTNSYKRNKSTPKSTTRHQHKFIQAKQSPLKLTTSYQRQIHTSETKSTEIDDTTPTTNSH</sequence>
<name>A0ACA9QY19_9GLOM</name>